<protein>
    <recommendedName>
        <fullName evidence="3">Transketolase-like C-terminal domain-containing protein</fullName>
    </recommendedName>
</protein>
<dbReference type="GO" id="GO:0004802">
    <property type="term" value="F:transketolase activity"/>
    <property type="evidence" value="ECO:0007669"/>
    <property type="project" value="TreeGrafter"/>
</dbReference>
<dbReference type="InterPro" id="IPR033247">
    <property type="entry name" value="Transketolase_fam"/>
</dbReference>
<dbReference type="EMBL" id="JPXS01000002">
    <property type="protein sequence ID" value="KGQ34705.1"/>
    <property type="molecule type" value="Genomic_DNA"/>
</dbReference>
<keyword evidence="1" id="KW-0479">Metal-binding</keyword>
<dbReference type="Gene3D" id="3.40.50.920">
    <property type="match status" value="1"/>
</dbReference>
<evidence type="ECO:0000259" key="3">
    <source>
        <dbReference type="Pfam" id="PF22613"/>
    </source>
</evidence>
<evidence type="ECO:0000256" key="2">
    <source>
        <dbReference type="ARBA" id="ARBA00022842"/>
    </source>
</evidence>
<dbReference type="SUPFAM" id="SSF52922">
    <property type="entry name" value="TK C-terminal domain-like"/>
    <property type="match status" value="1"/>
</dbReference>
<evidence type="ECO:0000313" key="5">
    <source>
        <dbReference type="Proteomes" id="UP000030526"/>
    </source>
</evidence>
<dbReference type="InterPro" id="IPR055152">
    <property type="entry name" value="Transketolase-like_C_2"/>
</dbReference>
<sequence>MPSTNVFDKQDAAYKESVLPSSVNKRVAIEAGIADFWYKYVGLEGRIVGMNRFGESAPAGELFKLFGFTVDNVVAKAKEIL</sequence>
<dbReference type="GO" id="GO:0006098">
    <property type="term" value="P:pentose-phosphate shunt"/>
    <property type="evidence" value="ECO:0007669"/>
    <property type="project" value="TreeGrafter"/>
</dbReference>
<dbReference type="GO" id="GO:0005829">
    <property type="term" value="C:cytosol"/>
    <property type="evidence" value="ECO:0007669"/>
    <property type="project" value="TreeGrafter"/>
</dbReference>
<accession>A0A0A2XWB5</accession>
<reference evidence="4 5" key="1">
    <citation type="submission" date="2014-08" db="EMBL/GenBank/DDBJ databases">
        <title>Chaperone-usher fimbriae in a diverse selection of Gallibacterium genomes.</title>
        <authorList>
            <person name="Kudirkiene E."/>
            <person name="Bager R.J."/>
            <person name="Johnson T.J."/>
            <person name="Bojesen A.M."/>
        </authorList>
    </citation>
    <scope>NUCLEOTIDE SEQUENCE [LARGE SCALE GENOMIC DNA]</scope>
    <source>
        <strain evidence="4 5">20558/3kl.</strain>
    </source>
</reference>
<name>A0A0A2XWB5_9PAST</name>
<organism evidence="4 5">
    <name type="scientific">Gallibacterium anatis</name>
    <dbReference type="NCBI Taxonomy" id="750"/>
    <lineage>
        <taxon>Bacteria</taxon>
        <taxon>Pseudomonadati</taxon>
        <taxon>Pseudomonadota</taxon>
        <taxon>Gammaproteobacteria</taxon>
        <taxon>Pasteurellales</taxon>
        <taxon>Pasteurellaceae</taxon>
        <taxon>Gallibacterium</taxon>
    </lineage>
</organism>
<keyword evidence="2" id="KW-0460">Magnesium</keyword>
<evidence type="ECO:0000256" key="1">
    <source>
        <dbReference type="ARBA" id="ARBA00022723"/>
    </source>
</evidence>
<dbReference type="Proteomes" id="UP000030526">
    <property type="component" value="Unassembled WGS sequence"/>
</dbReference>
<dbReference type="GO" id="GO:0046872">
    <property type="term" value="F:metal ion binding"/>
    <property type="evidence" value="ECO:0007669"/>
    <property type="project" value="UniProtKB-KW"/>
</dbReference>
<dbReference type="InterPro" id="IPR009014">
    <property type="entry name" value="Transketo_C/PFOR_II"/>
</dbReference>
<proteinExistence type="predicted"/>
<dbReference type="PANTHER" id="PTHR43522">
    <property type="entry name" value="TRANSKETOLASE"/>
    <property type="match status" value="1"/>
</dbReference>
<dbReference type="AlphaFoldDB" id="A0A0A2XWB5"/>
<comment type="caution">
    <text evidence="4">The sequence shown here is derived from an EMBL/GenBank/DDBJ whole genome shotgun (WGS) entry which is preliminary data.</text>
</comment>
<gene>
    <name evidence="4" type="ORF">JP32_00270</name>
</gene>
<dbReference type="Pfam" id="PF22613">
    <property type="entry name" value="Transketolase_C_1"/>
    <property type="match status" value="1"/>
</dbReference>
<feature type="domain" description="Transketolase-like C-terminal" evidence="3">
    <location>
        <begin position="1"/>
        <end position="69"/>
    </location>
</feature>
<evidence type="ECO:0000313" key="4">
    <source>
        <dbReference type="EMBL" id="KGQ34705.1"/>
    </source>
</evidence>
<dbReference type="PANTHER" id="PTHR43522:SF2">
    <property type="entry name" value="TRANSKETOLASE 1-RELATED"/>
    <property type="match status" value="1"/>
</dbReference>